<evidence type="ECO:0000256" key="5">
    <source>
        <dbReference type="ARBA" id="ARBA00076752"/>
    </source>
</evidence>
<evidence type="ECO:0000313" key="9">
    <source>
        <dbReference type="EMBL" id="RHF52732.1"/>
    </source>
</evidence>
<keyword evidence="2 7" id="KW-0808">Transferase</keyword>
<gene>
    <name evidence="9" type="ORF">DW674_02120</name>
</gene>
<evidence type="ECO:0000313" key="10">
    <source>
        <dbReference type="Proteomes" id="UP000283442"/>
    </source>
</evidence>
<feature type="binding site" evidence="6 7">
    <location>
        <position position="296"/>
    </location>
    <ligand>
        <name>Zn(2+)</name>
        <dbReference type="ChEBI" id="CHEBI:29105"/>
    </ligand>
</feature>
<dbReference type="PANTHER" id="PTHR46015">
    <property type="entry name" value="ZGC:172121"/>
    <property type="match status" value="1"/>
</dbReference>
<dbReference type="GO" id="GO:0008270">
    <property type="term" value="F:zinc ion binding"/>
    <property type="evidence" value="ECO:0007669"/>
    <property type="project" value="InterPro"/>
</dbReference>
<keyword evidence="1 7" id="KW-0489">Methyltransferase</keyword>
<protein>
    <recommendedName>
        <fullName evidence="5">S-methylmethionine:homocysteine methyltransferase</fullName>
    </recommendedName>
</protein>
<reference evidence="9 10" key="1">
    <citation type="submission" date="2018-08" db="EMBL/GenBank/DDBJ databases">
        <title>A genome reference for cultivated species of the human gut microbiota.</title>
        <authorList>
            <person name="Zou Y."/>
            <person name="Xue W."/>
            <person name="Luo G."/>
        </authorList>
    </citation>
    <scope>NUCLEOTIDE SEQUENCE [LARGE SCALE GENOMIC DNA]</scope>
    <source>
        <strain evidence="9 10">AM25-21AC</strain>
    </source>
</reference>
<dbReference type="PANTHER" id="PTHR46015:SF1">
    <property type="entry name" value="HOMOCYSTEINE S-METHYLTRANSFERASE-LIKE ISOFORM 1"/>
    <property type="match status" value="1"/>
</dbReference>
<evidence type="ECO:0000256" key="2">
    <source>
        <dbReference type="ARBA" id="ARBA00022679"/>
    </source>
</evidence>
<keyword evidence="3 6" id="KW-0479">Metal-binding</keyword>
<evidence type="ECO:0000256" key="4">
    <source>
        <dbReference type="ARBA" id="ARBA00022833"/>
    </source>
</evidence>
<feature type="domain" description="Hcy-binding" evidence="8">
    <location>
        <begin position="5"/>
        <end position="310"/>
    </location>
</feature>
<feature type="binding site" evidence="6 7">
    <location>
        <position position="232"/>
    </location>
    <ligand>
        <name>Zn(2+)</name>
        <dbReference type="ChEBI" id="CHEBI:29105"/>
    </ligand>
</feature>
<dbReference type="GO" id="GO:0008898">
    <property type="term" value="F:S-adenosylmethionine-homocysteine S-methyltransferase activity"/>
    <property type="evidence" value="ECO:0007669"/>
    <property type="project" value="TreeGrafter"/>
</dbReference>
<dbReference type="FunFam" id="3.20.20.330:FF:000002">
    <property type="entry name" value="Homocysteine S-methyltransferase"/>
    <property type="match status" value="1"/>
</dbReference>
<comment type="caution">
    <text evidence="9">The sequence shown here is derived from an EMBL/GenBank/DDBJ whole genome shotgun (WGS) entry which is preliminary data.</text>
</comment>
<evidence type="ECO:0000256" key="7">
    <source>
        <dbReference type="PROSITE-ProRule" id="PRU00333"/>
    </source>
</evidence>
<name>A0A414NYN0_9FIRM</name>
<accession>A0A414NYN0</accession>
<evidence type="ECO:0000259" key="8">
    <source>
        <dbReference type="PROSITE" id="PS50970"/>
    </source>
</evidence>
<dbReference type="GO" id="GO:0009086">
    <property type="term" value="P:methionine biosynthetic process"/>
    <property type="evidence" value="ECO:0007669"/>
    <property type="project" value="InterPro"/>
</dbReference>
<dbReference type="InterPro" id="IPR051486">
    <property type="entry name" value="Hcy_S-methyltransferase"/>
</dbReference>
<dbReference type="EMBL" id="QRHE01000002">
    <property type="protein sequence ID" value="RHF52732.1"/>
    <property type="molecule type" value="Genomic_DNA"/>
</dbReference>
<keyword evidence="4 6" id="KW-0862">Zinc</keyword>
<dbReference type="OrthoDB" id="9803687at2"/>
<dbReference type="Pfam" id="PF02574">
    <property type="entry name" value="S-methyl_trans"/>
    <property type="match status" value="1"/>
</dbReference>
<dbReference type="InterPro" id="IPR017226">
    <property type="entry name" value="BHMT-like"/>
</dbReference>
<evidence type="ECO:0000256" key="3">
    <source>
        <dbReference type="ARBA" id="ARBA00022723"/>
    </source>
</evidence>
<dbReference type="Proteomes" id="UP000283442">
    <property type="component" value="Unassembled WGS sequence"/>
</dbReference>
<dbReference type="GO" id="GO:0033528">
    <property type="term" value="P:S-methylmethionine cycle"/>
    <property type="evidence" value="ECO:0007669"/>
    <property type="project" value="TreeGrafter"/>
</dbReference>
<dbReference type="SUPFAM" id="SSF82282">
    <property type="entry name" value="Homocysteine S-methyltransferase"/>
    <property type="match status" value="1"/>
</dbReference>
<comment type="cofactor">
    <cofactor evidence="6">
        <name>Zn(2+)</name>
        <dbReference type="ChEBI" id="CHEBI:29105"/>
    </cofactor>
    <text evidence="6">Binds 1 zinc ion per subunit.</text>
</comment>
<sequence length="315" mass="34672">MEIMDTIARDLAKYPLLVLDGAFGTELARRGFDTNDELWSAKALFEKPELVEAVHRDYYEAGADISTSASYQATVEGFEKKGFTREQAKELIVRSVRLVQRARDAFWQQKEKRVGRPQPLAAASVGPYGAYLADGSEYRGDYGASRAELADFHAERLAILVSAGPDILACETLPLLDEARAILDDLSRYPDAGAWISFSCKDAEHTCGGDAIADCARLLDRESQVAAIGVNCTAPQYVADLIRNIRAHTAKPVVVYPNTGETYDAVTKTWHGSPTPYHDFVRQWYEAGARLIGGCCRTTPDDIRGIAAFRASLQK</sequence>
<dbReference type="PIRSF" id="PIRSF037505">
    <property type="entry name" value="Betaine_HMT"/>
    <property type="match status" value="1"/>
</dbReference>
<dbReference type="GO" id="GO:0032259">
    <property type="term" value="P:methylation"/>
    <property type="evidence" value="ECO:0007669"/>
    <property type="project" value="UniProtKB-KW"/>
</dbReference>
<proteinExistence type="predicted"/>
<dbReference type="AlphaFoldDB" id="A0A414NYN0"/>
<dbReference type="InterPro" id="IPR036589">
    <property type="entry name" value="HCY_dom_sf"/>
</dbReference>
<evidence type="ECO:0000256" key="1">
    <source>
        <dbReference type="ARBA" id="ARBA00022603"/>
    </source>
</evidence>
<organism evidence="9 10">
    <name type="scientific">Mitsuokella multacida</name>
    <dbReference type="NCBI Taxonomy" id="52226"/>
    <lineage>
        <taxon>Bacteria</taxon>
        <taxon>Bacillati</taxon>
        <taxon>Bacillota</taxon>
        <taxon>Negativicutes</taxon>
        <taxon>Selenomonadales</taxon>
        <taxon>Selenomonadaceae</taxon>
        <taxon>Mitsuokella</taxon>
    </lineage>
</organism>
<feature type="binding site" evidence="6 7">
    <location>
        <position position="295"/>
    </location>
    <ligand>
        <name>Zn(2+)</name>
        <dbReference type="ChEBI" id="CHEBI:29105"/>
    </ligand>
</feature>
<dbReference type="PROSITE" id="PS50970">
    <property type="entry name" value="HCY"/>
    <property type="match status" value="1"/>
</dbReference>
<dbReference type="Gene3D" id="3.20.20.330">
    <property type="entry name" value="Homocysteine-binding-like domain"/>
    <property type="match status" value="1"/>
</dbReference>
<dbReference type="NCBIfam" id="NF007020">
    <property type="entry name" value="PRK09485.1"/>
    <property type="match status" value="1"/>
</dbReference>
<dbReference type="InterPro" id="IPR003726">
    <property type="entry name" value="HCY_dom"/>
</dbReference>
<evidence type="ECO:0000256" key="6">
    <source>
        <dbReference type="PIRSR" id="PIRSR037505-2"/>
    </source>
</evidence>